<dbReference type="EMBL" id="JAGRRH010000028">
    <property type="protein sequence ID" value="KAG7340130.1"/>
    <property type="molecule type" value="Genomic_DNA"/>
</dbReference>
<feature type="region of interest" description="Disordered" evidence="2">
    <location>
        <begin position="600"/>
        <end position="622"/>
    </location>
</feature>
<dbReference type="GO" id="GO:0006914">
    <property type="term" value="P:autophagy"/>
    <property type="evidence" value="ECO:0007669"/>
    <property type="project" value="UniProtKB-KW"/>
</dbReference>
<reference evidence="4" key="1">
    <citation type="journal article" date="2021" name="Sci. Rep.">
        <title>Diploid genomic architecture of Nitzschia inconspicua, an elite biomass production diatom.</title>
        <authorList>
            <person name="Oliver A."/>
            <person name="Podell S."/>
            <person name="Pinowska A."/>
            <person name="Traller J.C."/>
            <person name="Smith S.R."/>
            <person name="McClure R."/>
            <person name="Beliaev A."/>
            <person name="Bohutskyi P."/>
            <person name="Hill E.A."/>
            <person name="Rabines A."/>
            <person name="Zheng H."/>
            <person name="Allen L.Z."/>
            <person name="Kuo A."/>
            <person name="Grigoriev I.V."/>
            <person name="Allen A.E."/>
            <person name="Hazlebeck D."/>
            <person name="Allen E.E."/>
        </authorList>
    </citation>
    <scope>NUCLEOTIDE SEQUENCE</scope>
    <source>
        <strain evidence="4">Hildebrandi</strain>
    </source>
</reference>
<dbReference type="GO" id="GO:0005770">
    <property type="term" value="C:late endosome"/>
    <property type="evidence" value="ECO:0007669"/>
    <property type="project" value="TreeGrafter"/>
</dbReference>
<proteinExistence type="predicted"/>
<sequence length="1393" mass="153343">MFRSAATRSANDGDGAASPIQELTSLLEKVEKTVDKSMKNFIDSIAPYENYSVSNEDTSPNKRSSVLDSLIRLRRKENKDDSSPGEKKVDDAADSVAAETSNQDDEKVVTEVENLSLGEDAFVTPKKDSATAAATTETTSSETSAKKKNVFTFEPKEPKARFVPMPYTDMAQMVETVRRIAELVVVGERAAATISSETAKLDSKQWNDDTTEEEKLQDEEYVQIQDKIAEQEPYASIFDLFFEKNGLELITDVLTGKAFDLTTHLDRRVRDIEQAIAVIQNNVEGADEETKLERLDKCESKLKALDELKEMEKYHGMVLLPPLAVATQGFQSVSILVQNVKRATSLFFILSNNHINQLINFPLDDYHIAERSKLESIGGPGVGTTPTFISPRRFSSPELAELTTTFVTFLKSLALRMNAETLQFFLTYPGGTTIESDTDYLEDVNDDPDESNGDDGERPLDEVVGNKSAANAKKANRPVSVKTIQVEFPLYDRALEFCSAQQDSFVRVTAMNICMNTLRLTTVAPKQGEDEPEVDMENAKGDSPDAALHNAKALPLRERLAIAQYVCTPSRVEKLASPIFTKLAQLWGILEEQFRDVESSGKEKQLAASNPEEGAKDDPTLRANDKVARAREIARRQKYSSIFCDTSDNLQDELLLLEDVLRVGLTSFNEQIIEMMFATFVYPLLLQPLVVYFQRNPIGAEFLFADALNDHSAGKEVKQSDTTAIEKAVVSAPARSALFCLAAAFQFLTNMPLLRLLFTAVFHPLSPDASGETMIRAKADVACMGDDGKAAIRIDPVDENGKVICETDRSSYAFGTVTGRKTKTATGDSNSEETCVFVLAPALMEILEFNGDDGGIVARSRHNPYRKAIFQCFTLSKEVSDLESLSVIAVDSAVSAFDEKFLSDILFGLDIKRYRDNLPRDEGFKSILSEPDLDDRDIGGPGTLATESRLSLGAPEGGKLGFDYMNEVISAFKSSLINAGPAGKGVWRLDYDMVAAHALLVCVRGNSEAIHRAEAAVKSRCSQAASFLADAPKSIDKFAHEQLSSVWETISPTVEGEENNRDDDLYFGAIMDMIVRGNKPSVLSNFLWLKQDLATEEHEVPIYVSISTIGNYSEVGERACTYSPLEAGGAETALKNSVWSTGAWFKINALGSMLESLGNGKEHVLQNQKLGGFVFNQSSDPIFPYPADGKTIYSFISSTSDNAMFGVDKKDSTHVEAKSGTVLDLVGKIAFPCVCEVPPACAPLFSEAGAKVVSQGITWQSLYLVILGHDLVLVEPEKRSRGEGRVVTRCKLEDLIIEKDPDDARTDTTARRLIVINYNTDLKPPGLFQFGKAPKPEEQGPFYKVKRWKSGLDIWFENSHALSLAYEKVGQSIAKAKAERGSFIRRYLSEGGV</sequence>
<dbReference type="GO" id="GO:1901096">
    <property type="term" value="P:regulation of autophagosome maturation"/>
    <property type="evidence" value="ECO:0007669"/>
    <property type="project" value="TreeGrafter"/>
</dbReference>
<keyword evidence="1" id="KW-0072">Autophagy</keyword>
<dbReference type="InterPro" id="IPR039272">
    <property type="entry name" value="CLEC16A/TT9"/>
</dbReference>
<evidence type="ECO:0000259" key="3">
    <source>
        <dbReference type="Pfam" id="PF09758"/>
    </source>
</evidence>
<feature type="region of interest" description="Disordered" evidence="2">
    <location>
        <begin position="47"/>
        <end position="107"/>
    </location>
</feature>
<feature type="region of interest" description="Disordered" evidence="2">
    <location>
        <begin position="439"/>
        <end position="472"/>
    </location>
</feature>
<feature type="compositionally biased region" description="Basic and acidic residues" evidence="2">
    <location>
        <begin position="77"/>
        <end position="91"/>
    </location>
</feature>
<dbReference type="PANTHER" id="PTHR21481">
    <property type="entry name" value="PROTEIN CLEC16A"/>
    <property type="match status" value="1"/>
</dbReference>
<comment type="caution">
    <text evidence="4">The sequence shown here is derived from an EMBL/GenBank/DDBJ whole genome shotgun (WGS) entry which is preliminary data.</text>
</comment>
<dbReference type="GO" id="GO:0016197">
    <property type="term" value="P:endosomal transport"/>
    <property type="evidence" value="ECO:0007669"/>
    <property type="project" value="TreeGrafter"/>
</dbReference>
<organism evidence="4 5">
    <name type="scientific">Nitzschia inconspicua</name>
    <dbReference type="NCBI Taxonomy" id="303405"/>
    <lineage>
        <taxon>Eukaryota</taxon>
        <taxon>Sar</taxon>
        <taxon>Stramenopiles</taxon>
        <taxon>Ochrophyta</taxon>
        <taxon>Bacillariophyta</taxon>
        <taxon>Bacillariophyceae</taxon>
        <taxon>Bacillariophycidae</taxon>
        <taxon>Bacillariales</taxon>
        <taxon>Bacillariaceae</taxon>
        <taxon>Nitzschia</taxon>
    </lineage>
</organism>
<accession>A0A9K3KAM2</accession>
<evidence type="ECO:0000256" key="1">
    <source>
        <dbReference type="ARBA" id="ARBA00023006"/>
    </source>
</evidence>
<dbReference type="OrthoDB" id="294052at2759"/>
<feature type="compositionally biased region" description="Polar residues" evidence="2">
    <location>
        <begin position="51"/>
        <end position="67"/>
    </location>
</feature>
<dbReference type="InterPro" id="IPR019155">
    <property type="entry name" value="CLEC16A/TT9_N"/>
</dbReference>
<dbReference type="GO" id="GO:0005794">
    <property type="term" value="C:Golgi apparatus"/>
    <property type="evidence" value="ECO:0007669"/>
    <property type="project" value="TreeGrafter"/>
</dbReference>
<evidence type="ECO:0000256" key="2">
    <source>
        <dbReference type="SAM" id="MobiDB-lite"/>
    </source>
</evidence>
<keyword evidence="5" id="KW-1185">Reference proteome</keyword>
<dbReference type="Pfam" id="PF09758">
    <property type="entry name" value="FPL"/>
    <property type="match status" value="1"/>
</dbReference>
<dbReference type="GO" id="GO:0007034">
    <property type="term" value="P:vacuolar transport"/>
    <property type="evidence" value="ECO:0007669"/>
    <property type="project" value="TreeGrafter"/>
</dbReference>
<protein>
    <recommendedName>
        <fullName evidence="3">FPL domain-containing protein</fullName>
    </recommendedName>
</protein>
<name>A0A9K3KAM2_9STRA</name>
<reference evidence="4" key="2">
    <citation type="submission" date="2021-04" db="EMBL/GenBank/DDBJ databases">
        <authorList>
            <person name="Podell S."/>
        </authorList>
    </citation>
    <scope>NUCLEOTIDE SEQUENCE</scope>
    <source>
        <strain evidence="4">Hildebrandi</strain>
    </source>
</reference>
<feature type="compositionally biased region" description="Acidic residues" evidence="2">
    <location>
        <begin position="439"/>
        <end position="454"/>
    </location>
</feature>
<dbReference type="PANTHER" id="PTHR21481:SF0">
    <property type="entry name" value="PROTEIN CLEC16A"/>
    <property type="match status" value="1"/>
</dbReference>
<feature type="compositionally biased region" description="Basic and acidic residues" evidence="2">
    <location>
        <begin position="613"/>
        <end position="622"/>
    </location>
</feature>
<feature type="region of interest" description="Disordered" evidence="2">
    <location>
        <begin position="526"/>
        <end position="546"/>
    </location>
</feature>
<evidence type="ECO:0000313" key="4">
    <source>
        <dbReference type="EMBL" id="KAG7340130.1"/>
    </source>
</evidence>
<evidence type="ECO:0000313" key="5">
    <source>
        <dbReference type="Proteomes" id="UP000693970"/>
    </source>
</evidence>
<gene>
    <name evidence="4" type="ORF">IV203_006534</name>
</gene>
<feature type="domain" description="FPL" evidence="3">
    <location>
        <begin position="322"/>
        <end position="427"/>
    </location>
</feature>
<dbReference type="Proteomes" id="UP000693970">
    <property type="component" value="Unassembled WGS sequence"/>
</dbReference>